<name>A0A3R9E621_9PSEU</name>
<protein>
    <recommendedName>
        <fullName evidence="5">Putative glutamate--cysteine ligase 2</fullName>
        <ecNumber evidence="5">6.3.2.2</ecNumber>
    </recommendedName>
    <alternativeName>
        <fullName evidence="5">Gamma-glutamylcysteine synthetase 2</fullName>
        <shortName evidence="5">GCS 2</shortName>
        <shortName evidence="5">Gamma-GCS 2</shortName>
    </alternativeName>
</protein>
<evidence type="ECO:0000313" key="7">
    <source>
        <dbReference type="Proteomes" id="UP000267081"/>
    </source>
</evidence>
<keyword evidence="3 5" id="KW-0067">ATP-binding</keyword>
<comment type="catalytic activity">
    <reaction evidence="4 5">
        <text>L-cysteine + L-glutamate + ATP = gamma-L-glutamyl-L-cysteine + ADP + phosphate + H(+)</text>
        <dbReference type="Rhea" id="RHEA:13285"/>
        <dbReference type="ChEBI" id="CHEBI:15378"/>
        <dbReference type="ChEBI" id="CHEBI:29985"/>
        <dbReference type="ChEBI" id="CHEBI:30616"/>
        <dbReference type="ChEBI" id="CHEBI:35235"/>
        <dbReference type="ChEBI" id="CHEBI:43474"/>
        <dbReference type="ChEBI" id="CHEBI:58173"/>
        <dbReference type="ChEBI" id="CHEBI:456216"/>
        <dbReference type="EC" id="6.3.2.2"/>
    </reaction>
</comment>
<comment type="function">
    <text evidence="5">ATP-dependent carboxylate-amine ligase which exhibits weak glutamate--cysteine ligase activity.</text>
</comment>
<dbReference type="PANTHER" id="PTHR36510">
    <property type="entry name" value="GLUTAMATE--CYSTEINE LIGASE 2-RELATED"/>
    <property type="match status" value="1"/>
</dbReference>
<dbReference type="Pfam" id="PF04107">
    <property type="entry name" value="GCS2"/>
    <property type="match status" value="1"/>
</dbReference>
<evidence type="ECO:0000256" key="4">
    <source>
        <dbReference type="ARBA" id="ARBA00048819"/>
    </source>
</evidence>
<dbReference type="SUPFAM" id="SSF55931">
    <property type="entry name" value="Glutamine synthetase/guanido kinase"/>
    <property type="match status" value="1"/>
</dbReference>
<dbReference type="Gene3D" id="3.30.590.20">
    <property type="match status" value="1"/>
</dbReference>
<dbReference type="InterPro" id="IPR014746">
    <property type="entry name" value="Gln_synth/guanido_kin_cat_dom"/>
</dbReference>
<keyword evidence="1 5" id="KW-0436">Ligase</keyword>
<dbReference type="GO" id="GO:0004357">
    <property type="term" value="F:glutamate-cysteine ligase activity"/>
    <property type="evidence" value="ECO:0007669"/>
    <property type="project" value="UniProtKB-EC"/>
</dbReference>
<sequence>MPDGQPTMGVEEEFLLVNPRTGHASACAERVLARYRHHGPLPDGVRVHRELRLTQIEAASGVCTTADGLRHQLTTARRVLAGAAAAEDCALLATGTPIGPGPAAPPPASDGRYAEIDATYGAVVADYEACGCHVHVGVPDPDTAVAVVNHVGRWLPTLLALSANAPFDHGRDTGYHSWRMVQQARFPGSGVAPHLRDHAEYRRAVETLVDCGALVDPDQTFWLARPSGRFPTVEFRVADTALTVDHALLQALLSRALVRRALADLDRGRVAEPVSPQVAAAAVWAAARHGLTGQLVDVAGQTRRPAWALVEELLTHVRDALDANGDLAEVQSLVAVLRAEGTGSVQQRAAAGRGSPEAVVGWLTALTVPAGRGKLRTG</sequence>
<dbReference type="InterPro" id="IPR050141">
    <property type="entry name" value="GCL_type2/YbdK_subfam"/>
</dbReference>
<keyword evidence="7" id="KW-1185">Reference proteome</keyword>
<dbReference type="EC" id="6.3.2.2" evidence="5"/>
<evidence type="ECO:0000256" key="3">
    <source>
        <dbReference type="ARBA" id="ARBA00022840"/>
    </source>
</evidence>
<evidence type="ECO:0000313" key="6">
    <source>
        <dbReference type="EMBL" id="RSD21300.1"/>
    </source>
</evidence>
<comment type="caution">
    <text evidence="6">The sequence shown here is derived from an EMBL/GenBank/DDBJ whole genome shotgun (WGS) entry which is preliminary data.</text>
</comment>
<accession>A0A3R9E621</accession>
<dbReference type="InterPro" id="IPR006336">
    <property type="entry name" value="GCS2"/>
</dbReference>
<gene>
    <name evidence="6" type="ORF">EIY87_10620</name>
</gene>
<dbReference type="OrthoDB" id="9803842at2"/>
<proteinExistence type="inferred from homology"/>
<evidence type="ECO:0000256" key="1">
    <source>
        <dbReference type="ARBA" id="ARBA00022598"/>
    </source>
</evidence>
<dbReference type="HAMAP" id="MF_01609">
    <property type="entry name" value="Glu_cys_ligase_2"/>
    <property type="match status" value="1"/>
</dbReference>
<dbReference type="GO" id="GO:0005524">
    <property type="term" value="F:ATP binding"/>
    <property type="evidence" value="ECO:0007669"/>
    <property type="project" value="UniProtKB-KW"/>
</dbReference>
<dbReference type="RefSeq" id="WP_125307526.1">
    <property type="nucleotide sequence ID" value="NZ_RSEC01000033.1"/>
</dbReference>
<dbReference type="EMBL" id="RSEC01000033">
    <property type="protein sequence ID" value="RSD21300.1"/>
    <property type="molecule type" value="Genomic_DNA"/>
</dbReference>
<evidence type="ECO:0000256" key="2">
    <source>
        <dbReference type="ARBA" id="ARBA00022741"/>
    </source>
</evidence>
<dbReference type="Proteomes" id="UP000267081">
    <property type="component" value="Unassembled WGS sequence"/>
</dbReference>
<evidence type="ECO:0000256" key="5">
    <source>
        <dbReference type="HAMAP-Rule" id="MF_01609"/>
    </source>
</evidence>
<dbReference type="AlphaFoldDB" id="A0A3R9E621"/>
<comment type="similarity">
    <text evidence="5">Belongs to the glutamate--cysteine ligase type 2 family. YbdK subfamily.</text>
</comment>
<dbReference type="NCBIfam" id="TIGR02050">
    <property type="entry name" value="gshA_cyan_rel"/>
    <property type="match status" value="1"/>
</dbReference>
<dbReference type="GO" id="GO:0042398">
    <property type="term" value="P:modified amino acid biosynthetic process"/>
    <property type="evidence" value="ECO:0007669"/>
    <property type="project" value="InterPro"/>
</dbReference>
<organism evidence="6 7">
    <name type="scientific">Amycolatopsis eburnea</name>
    <dbReference type="NCBI Taxonomy" id="2267691"/>
    <lineage>
        <taxon>Bacteria</taxon>
        <taxon>Bacillati</taxon>
        <taxon>Actinomycetota</taxon>
        <taxon>Actinomycetes</taxon>
        <taxon>Pseudonocardiales</taxon>
        <taxon>Pseudonocardiaceae</taxon>
        <taxon>Amycolatopsis</taxon>
    </lineage>
</organism>
<keyword evidence="2 5" id="KW-0547">Nucleotide-binding</keyword>
<dbReference type="InterPro" id="IPR011793">
    <property type="entry name" value="YbdK"/>
</dbReference>
<dbReference type="PANTHER" id="PTHR36510:SF1">
    <property type="entry name" value="GLUTAMATE--CYSTEINE LIGASE 2-RELATED"/>
    <property type="match status" value="1"/>
</dbReference>
<dbReference type="NCBIfam" id="NF010041">
    <property type="entry name" value="PRK13517.1-1"/>
    <property type="match status" value="1"/>
</dbReference>
<reference evidence="6 7" key="1">
    <citation type="submission" date="2018-12" db="EMBL/GenBank/DDBJ databases">
        <title>Amycolatopsis eburnea sp. nov. actinomycete associate with arbuscular mycorrhiza fungal spore.</title>
        <authorList>
            <person name="Lumyong S."/>
            <person name="Chaiya L."/>
        </authorList>
    </citation>
    <scope>NUCLEOTIDE SEQUENCE [LARGE SCALE GENOMIC DNA]</scope>
    <source>
        <strain evidence="6 7">GLM-1</strain>
    </source>
</reference>